<sequence length="76" mass="8060">MNHIVADGQIVIRSSPGTILSTELAALEAVVAFEADDLDVEEHLGWSVVTGVARLVKDPGEVARYKEGHPVPLGGR</sequence>
<accession>A0ABW4H0K5</accession>
<keyword evidence="2" id="KW-1185">Reference proteome</keyword>
<organism evidence="1 2">
    <name type="scientific">Nonomuraea guangzhouensis</name>
    <dbReference type="NCBI Taxonomy" id="1291555"/>
    <lineage>
        <taxon>Bacteria</taxon>
        <taxon>Bacillati</taxon>
        <taxon>Actinomycetota</taxon>
        <taxon>Actinomycetes</taxon>
        <taxon>Streptosporangiales</taxon>
        <taxon>Streptosporangiaceae</taxon>
        <taxon>Nonomuraea</taxon>
    </lineage>
</organism>
<comment type="caution">
    <text evidence="1">The sequence shown here is derived from an EMBL/GenBank/DDBJ whole genome shotgun (WGS) entry which is preliminary data.</text>
</comment>
<proteinExistence type="predicted"/>
<dbReference type="Proteomes" id="UP001597097">
    <property type="component" value="Unassembled WGS sequence"/>
</dbReference>
<gene>
    <name evidence="1" type="ORF">ACFSJ0_64170</name>
</gene>
<name>A0ABW4H0K5_9ACTN</name>
<dbReference type="Gene3D" id="2.30.110.10">
    <property type="entry name" value="Electron Transport, Fmn-binding Protein, Chain A"/>
    <property type="match status" value="1"/>
</dbReference>
<evidence type="ECO:0000313" key="2">
    <source>
        <dbReference type="Proteomes" id="UP001597097"/>
    </source>
</evidence>
<protein>
    <submittedName>
        <fullName evidence="1">Pyridoxamine 5'-phosphate oxidase family protein</fullName>
    </submittedName>
</protein>
<dbReference type="InterPro" id="IPR024747">
    <property type="entry name" value="Pyridox_Oxase-rel"/>
</dbReference>
<dbReference type="RefSeq" id="WP_308127591.1">
    <property type="nucleotide sequence ID" value="NZ_JAHKRM010000064.1"/>
</dbReference>
<evidence type="ECO:0000313" key="1">
    <source>
        <dbReference type="EMBL" id="MFD1548032.1"/>
    </source>
</evidence>
<dbReference type="EMBL" id="JBHUCM010000096">
    <property type="protein sequence ID" value="MFD1548032.1"/>
    <property type="molecule type" value="Genomic_DNA"/>
</dbReference>
<dbReference type="InterPro" id="IPR012349">
    <property type="entry name" value="Split_barrel_FMN-bd"/>
</dbReference>
<reference evidence="2" key="1">
    <citation type="journal article" date="2019" name="Int. J. Syst. Evol. Microbiol.">
        <title>The Global Catalogue of Microorganisms (GCM) 10K type strain sequencing project: providing services to taxonomists for standard genome sequencing and annotation.</title>
        <authorList>
            <consortium name="The Broad Institute Genomics Platform"/>
            <consortium name="The Broad Institute Genome Sequencing Center for Infectious Disease"/>
            <person name="Wu L."/>
            <person name="Ma J."/>
        </authorList>
    </citation>
    <scope>NUCLEOTIDE SEQUENCE [LARGE SCALE GENOMIC DNA]</scope>
    <source>
        <strain evidence="2">CGMCC 1.15399</strain>
    </source>
</reference>
<dbReference type="Pfam" id="PF12900">
    <property type="entry name" value="Pyridox_ox_2"/>
    <property type="match status" value="1"/>
</dbReference>